<protein>
    <submittedName>
        <fullName evidence="2">Aldehyde dehydrogenase X-like protein</fullName>
    </submittedName>
</protein>
<sequence>MGVEKPQVKYTQIFINNEWRNSVSATGEKICDVQEGDKADVDIAVTAARNAFKLGSEWRTMDASGRGRLLGKFADLIEREKTYLMRLETLDNGKPLASSQWDVEESIRVIRFHAGWADKIHGKTIPMDGNYFSDHSVELCNRIALSAGNTVVMKPAEQTPLTALYLCSLVKEAGFPAGVFNCIPGYGPTAGAALVEHND</sequence>
<reference evidence="2 3" key="1">
    <citation type="journal article" date="2018" name="Gigascience">
        <title>Genomes of trombidid mites reveal novel predicted allergens and laterally-transferred genes associated with secondary metabolism.</title>
        <authorList>
            <person name="Dong X."/>
            <person name="Chaisiri K."/>
            <person name="Xia D."/>
            <person name="Armstrong S.D."/>
            <person name="Fang Y."/>
            <person name="Donnelly M.J."/>
            <person name="Kadowaki T."/>
            <person name="McGarry J.W."/>
            <person name="Darby A.C."/>
            <person name="Makepeace B.L."/>
        </authorList>
    </citation>
    <scope>NUCLEOTIDE SEQUENCE [LARGE SCALE GENOMIC DNA]</scope>
    <source>
        <strain evidence="2">UoL-UT</strain>
    </source>
</reference>
<keyword evidence="3" id="KW-1185">Reference proteome</keyword>
<dbReference type="InterPro" id="IPR016161">
    <property type="entry name" value="Ald_DH/histidinol_DH"/>
</dbReference>
<dbReference type="GO" id="GO:0016491">
    <property type="term" value="F:oxidoreductase activity"/>
    <property type="evidence" value="ECO:0007669"/>
    <property type="project" value="InterPro"/>
</dbReference>
<dbReference type="VEuPathDB" id="VectorBase:LDEU012686"/>
<dbReference type="PANTHER" id="PTHR11699">
    <property type="entry name" value="ALDEHYDE DEHYDROGENASE-RELATED"/>
    <property type="match status" value="1"/>
</dbReference>
<dbReference type="InterPro" id="IPR015590">
    <property type="entry name" value="Aldehyde_DH_dom"/>
</dbReference>
<dbReference type="Pfam" id="PF00171">
    <property type="entry name" value="Aldedh"/>
    <property type="match status" value="2"/>
</dbReference>
<proteinExistence type="predicted"/>
<dbReference type="STRING" id="299467.A0A443RVY4"/>
<feature type="domain" description="Aldehyde dehydrogenase" evidence="1">
    <location>
        <begin position="143"/>
        <end position="199"/>
    </location>
</feature>
<dbReference type="AlphaFoldDB" id="A0A443RVY4"/>
<organism evidence="2 3">
    <name type="scientific">Leptotrombidium deliense</name>
    <dbReference type="NCBI Taxonomy" id="299467"/>
    <lineage>
        <taxon>Eukaryota</taxon>
        <taxon>Metazoa</taxon>
        <taxon>Ecdysozoa</taxon>
        <taxon>Arthropoda</taxon>
        <taxon>Chelicerata</taxon>
        <taxon>Arachnida</taxon>
        <taxon>Acari</taxon>
        <taxon>Acariformes</taxon>
        <taxon>Trombidiformes</taxon>
        <taxon>Prostigmata</taxon>
        <taxon>Anystina</taxon>
        <taxon>Parasitengona</taxon>
        <taxon>Trombiculoidea</taxon>
        <taxon>Trombiculidae</taxon>
        <taxon>Leptotrombidium</taxon>
    </lineage>
</organism>
<dbReference type="FunFam" id="3.40.605.10:FF:000050">
    <property type="entry name" value="Aldehyde dehydrogenase, mitochondrial"/>
    <property type="match status" value="1"/>
</dbReference>
<comment type="caution">
    <text evidence="2">The sequence shown here is derived from an EMBL/GenBank/DDBJ whole genome shotgun (WGS) entry which is preliminary data.</text>
</comment>
<accession>A0A443RVY4</accession>
<dbReference type="EMBL" id="NCKV01027192">
    <property type="protein sequence ID" value="RWS19354.1"/>
    <property type="molecule type" value="Genomic_DNA"/>
</dbReference>
<dbReference type="Proteomes" id="UP000288716">
    <property type="component" value="Unassembled WGS sequence"/>
</dbReference>
<feature type="domain" description="Aldehyde dehydrogenase" evidence="1">
    <location>
        <begin position="25"/>
        <end position="131"/>
    </location>
</feature>
<evidence type="ECO:0000313" key="3">
    <source>
        <dbReference type="Proteomes" id="UP000288716"/>
    </source>
</evidence>
<feature type="non-terminal residue" evidence="2">
    <location>
        <position position="199"/>
    </location>
</feature>
<name>A0A443RVY4_9ACAR</name>
<dbReference type="OrthoDB" id="310895at2759"/>
<dbReference type="Gene3D" id="3.40.605.10">
    <property type="entry name" value="Aldehyde Dehydrogenase, Chain A, domain 1"/>
    <property type="match status" value="2"/>
</dbReference>
<gene>
    <name evidence="2" type="ORF">B4U80_10884</name>
</gene>
<dbReference type="SUPFAM" id="SSF53720">
    <property type="entry name" value="ALDH-like"/>
    <property type="match status" value="1"/>
</dbReference>
<dbReference type="InterPro" id="IPR016162">
    <property type="entry name" value="Ald_DH_N"/>
</dbReference>
<evidence type="ECO:0000313" key="2">
    <source>
        <dbReference type="EMBL" id="RWS19354.1"/>
    </source>
</evidence>
<evidence type="ECO:0000259" key="1">
    <source>
        <dbReference type="Pfam" id="PF00171"/>
    </source>
</evidence>